<gene>
    <name evidence="1" type="ORF">BDU57DRAFT_510895</name>
</gene>
<keyword evidence="2" id="KW-1185">Reference proteome</keyword>
<dbReference type="CDD" id="cd22849">
    <property type="entry name" value="NuzM"/>
    <property type="match status" value="1"/>
</dbReference>
<reference evidence="1" key="1">
    <citation type="journal article" date="2020" name="Stud. Mycol.">
        <title>101 Dothideomycetes genomes: a test case for predicting lifestyles and emergence of pathogens.</title>
        <authorList>
            <person name="Haridas S."/>
            <person name="Albert R."/>
            <person name="Binder M."/>
            <person name="Bloem J."/>
            <person name="Labutti K."/>
            <person name="Salamov A."/>
            <person name="Andreopoulos B."/>
            <person name="Baker S."/>
            <person name="Barry K."/>
            <person name="Bills G."/>
            <person name="Bluhm B."/>
            <person name="Cannon C."/>
            <person name="Castanera R."/>
            <person name="Culley D."/>
            <person name="Daum C."/>
            <person name="Ezra D."/>
            <person name="Gonzalez J."/>
            <person name="Henrissat B."/>
            <person name="Kuo A."/>
            <person name="Liang C."/>
            <person name="Lipzen A."/>
            <person name="Lutzoni F."/>
            <person name="Magnuson J."/>
            <person name="Mondo S."/>
            <person name="Nolan M."/>
            <person name="Ohm R."/>
            <person name="Pangilinan J."/>
            <person name="Park H.-J."/>
            <person name="Ramirez L."/>
            <person name="Alfaro M."/>
            <person name="Sun H."/>
            <person name="Tritt A."/>
            <person name="Yoshinaga Y."/>
            <person name="Zwiers L.-H."/>
            <person name="Turgeon B."/>
            <person name="Goodwin S."/>
            <person name="Spatafora J."/>
            <person name="Crous P."/>
            <person name="Grigoriev I."/>
        </authorList>
    </citation>
    <scope>NUCLEOTIDE SEQUENCE</scope>
    <source>
        <strain evidence="1">HMLAC05119</strain>
    </source>
</reference>
<evidence type="ECO:0000313" key="2">
    <source>
        <dbReference type="Proteomes" id="UP000800096"/>
    </source>
</evidence>
<dbReference type="EMBL" id="ML979132">
    <property type="protein sequence ID" value="KAF1921874.1"/>
    <property type="molecule type" value="Genomic_DNA"/>
</dbReference>
<name>A0A6A5R4C9_AMPQU</name>
<dbReference type="PANTHER" id="PTHR37325:SF1">
    <property type="entry name" value="OXIDOREDUCTASE 21 KDA SUBUNIT, PUTATIVE (AFU_ORTHOLOGUE AFUA_4G05910)-RELATED"/>
    <property type="match status" value="1"/>
</dbReference>
<dbReference type="PANTHER" id="PTHR37325">
    <property type="entry name" value="OXIDOREDUCTASE 21 KDA SUBUNIT, PUTATIVE (AFU_ORTHOLOGUE AFUA_4G05910)-RELATED"/>
    <property type="match status" value="1"/>
</dbReference>
<dbReference type="InterPro" id="IPR016813">
    <property type="entry name" value="NADH_Ub_cplx-1_21kDa"/>
</dbReference>
<dbReference type="OrthoDB" id="2093493at2759"/>
<dbReference type="Proteomes" id="UP000800096">
    <property type="component" value="Unassembled WGS sequence"/>
</dbReference>
<evidence type="ECO:0008006" key="3">
    <source>
        <dbReference type="Google" id="ProtNLM"/>
    </source>
</evidence>
<dbReference type="AlphaFoldDB" id="A0A6A5R4C9"/>
<protein>
    <recommendedName>
        <fullName evidence="3">NADH-ubiquinone oxidoreductase 21.3 kDa subunit</fullName>
    </recommendedName>
</protein>
<accession>A0A6A5R4C9</accession>
<evidence type="ECO:0000313" key="1">
    <source>
        <dbReference type="EMBL" id="KAF1921874.1"/>
    </source>
</evidence>
<sequence length="185" mass="19711">MASKQSVVAFSKYTVQPKGIYAAINRLFALDPKRSTGIPMNPQFRNPPPGGVDPNAYDDPVTVPAADLAENPYWKRDVRRRYPRLSTITQADAVALLEVGSAAAPKQDLIGEAGSKSLIAAQEQGLKGLAVAFEANTGLAKDVLGPGGMPPTPPALHTTAAAGQKRYDLESEQAYPDSYPCRVFS</sequence>
<dbReference type="PIRSF" id="PIRSF022976">
    <property type="entry name" value="NADH_Oxi_21kDa"/>
    <property type="match status" value="1"/>
</dbReference>
<proteinExistence type="predicted"/>
<organism evidence="1 2">
    <name type="scientific">Ampelomyces quisqualis</name>
    <name type="common">Powdery mildew agent</name>
    <dbReference type="NCBI Taxonomy" id="50730"/>
    <lineage>
        <taxon>Eukaryota</taxon>
        <taxon>Fungi</taxon>
        <taxon>Dikarya</taxon>
        <taxon>Ascomycota</taxon>
        <taxon>Pezizomycotina</taxon>
        <taxon>Dothideomycetes</taxon>
        <taxon>Pleosporomycetidae</taxon>
        <taxon>Pleosporales</taxon>
        <taxon>Pleosporineae</taxon>
        <taxon>Phaeosphaeriaceae</taxon>
        <taxon>Ampelomyces</taxon>
    </lineage>
</organism>